<dbReference type="RefSeq" id="WP_092867911.1">
    <property type="nucleotide sequence ID" value="NZ_FPCH01000002.1"/>
</dbReference>
<keyword evidence="5 8" id="KW-0378">Hydrolase</keyword>
<keyword evidence="2 8" id="KW-0540">Nuclease</keyword>
<reference evidence="13" key="1">
    <citation type="submission" date="2016-10" db="EMBL/GenBank/DDBJ databases">
        <authorList>
            <person name="Varghese N."/>
            <person name="Submissions S."/>
        </authorList>
    </citation>
    <scope>NUCLEOTIDE SEQUENCE [LARGE SCALE GENOMIC DNA]</scope>
    <source>
        <strain evidence="13">DSM 1565</strain>
    </source>
</reference>
<name>A0A1I7NJH2_9HYPH</name>
<keyword evidence="8" id="KW-0472">Membrane</keyword>
<keyword evidence="8" id="KW-0819">tRNA processing</keyword>
<dbReference type="Gene3D" id="3.40.1260.20">
    <property type="entry name" value="Ribonuclease E, catalytic domain"/>
    <property type="match status" value="1"/>
</dbReference>
<comment type="function">
    <text evidence="8">Endoribonuclease that plays a central role in RNA processing and decay. Required for the maturation of 5S and 16S rRNAs and the majority of tRNAs. Also involved in the degradation of most mRNAs.</text>
</comment>
<feature type="compositionally biased region" description="Basic and acidic residues" evidence="9">
    <location>
        <begin position="250"/>
        <end position="290"/>
    </location>
</feature>
<comment type="subcellular location">
    <subcellularLocation>
        <location evidence="8">Cytoplasm</location>
    </subcellularLocation>
    <subcellularLocation>
        <location evidence="8">Cell inner membrane</location>
        <topology evidence="8">Peripheral membrane protein</topology>
        <orientation evidence="8">Cytoplasmic side</orientation>
    </subcellularLocation>
</comment>
<feature type="compositionally biased region" description="Basic and acidic residues" evidence="9">
    <location>
        <begin position="773"/>
        <end position="792"/>
    </location>
</feature>
<feature type="region of interest" description="Disordered" evidence="9">
    <location>
        <begin position="163"/>
        <end position="299"/>
    </location>
</feature>
<keyword evidence="3 8" id="KW-0479">Metal-binding</keyword>
<keyword evidence="8" id="KW-0820">tRNA-binding</keyword>
<dbReference type="InterPro" id="IPR004659">
    <property type="entry name" value="RNase_E/G"/>
</dbReference>
<evidence type="ECO:0000256" key="8">
    <source>
        <dbReference type="HAMAP-Rule" id="MF_00970"/>
    </source>
</evidence>
<feature type="binding site" evidence="8">
    <location>
        <position position="615"/>
    </location>
    <ligand>
        <name>Zn(2+)</name>
        <dbReference type="ChEBI" id="CHEBI:29105"/>
        <note>ligand shared between dimeric partners</note>
    </ligand>
</feature>
<comment type="subunit">
    <text evidence="8">Homotetramer formed by a dimer of dimers.</text>
</comment>
<dbReference type="InterPro" id="IPR048583">
    <property type="entry name" value="RNase_E_G_thioredoxin-like"/>
</dbReference>
<dbReference type="GO" id="GO:0019843">
    <property type="term" value="F:rRNA binding"/>
    <property type="evidence" value="ECO:0007669"/>
    <property type="project" value="UniProtKB-KW"/>
</dbReference>
<evidence type="ECO:0000256" key="6">
    <source>
        <dbReference type="ARBA" id="ARBA00022842"/>
    </source>
</evidence>
<dbReference type="GO" id="GO:0008033">
    <property type="term" value="P:tRNA processing"/>
    <property type="evidence" value="ECO:0007669"/>
    <property type="project" value="UniProtKB-UniRule"/>
</dbReference>
<evidence type="ECO:0000256" key="5">
    <source>
        <dbReference type="ARBA" id="ARBA00022801"/>
    </source>
</evidence>
<dbReference type="InterPro" id="IPR012340">
    <property type="entry name" value="NA-bd_OB-fold"/>
</dbReference>
<dbReference type="PANTHER" id="PTHR30001:SF1">
    <property type="entry name" value="RIBONUCLEASE E_G-LIKE PROTEIN, CHLOROPLASTIC"/>
    <property type="match status" value="1"/>
</dbReference>
<feature type="compositionally biased region" description="Acidic residues" evidence="9">
    <location>
        <begin position="163"/>
        <end position="173"/>
    </location>
</feature>
<keyword evidence="6 8" id="KW-0460">Magnesium</keyword>
<feature type="binding site" evidence="8">
    <location>
        <position position="618"/>
    </location>
    <ligand>
        <name>Zn(2+)</name>
        <dbReference type="ChEBI" id="CHEBI:29105"/>
        <note>ligand shared between dimeric partners</note>
    </ligand>
</feature>
<dbReference type="EMBL" id="FPCH01000002">
    <property type="protein sequence ID" value="SFV34802.1"/>
    <property type="molecule type" value="Genomic_DNA"/>
</dbReference>
<dbReference type="Pfam" id="PF20833">
    <property type="entry name" value="RNase_E_G_Thio"/>
    <property type="match status" value="1"/>
</dbReference>
<comment type="similarity">
    <text evidence="8">Belongs to the RNase E/G family. RNase E subfamily.</text>
</comment>
<feature type="region of interest" description="Disordered" evidence="9">
    <location>
        <begin position="734"/>
        <end position="959"/>
    </location>
</feature>
<evidence type="ECO:0000313" key="12">
    <source>
        <dbReference type="EMBL" id="SFV34802.1"/>
    </source>
</evidence>
<evidence type="ECO:0000256" key="9">
    <source>
        <dbReference type="SAM" id="MobiDB-lite"/>
    </source>
</evidence>
<feature type="region of interest" description="Disordered" evidence="9">
    <location>
        <begin position="982"/>
        <end position="1046"/>
    </location>
</feature>
<feature type="region of interest" description="Required for zinc-mediated homotetramerization and catalytic activity" evidence="8">
    <location>
        <begin position="615"/>
        <end position="618"/>
    </location>
</feature>
<keyword evidence="8" id="KW-0699">rRNA-binding</keyword>
<dbReference type="AlphaFoldDB" id="A0A1I7NJH2"/>
<keyword evidence="7 8" id="KW-0694">RNA-binding</keyword>
<keyword evidence="13" id="KW-1185">Reference proteome</keyword>
<dbReference type="GO" id="GO:0008995">
    <property type="term" value="F:ribonuclease E activity"/>
    <property type="evidence" value="ECO:0007669"/>
    <property type="project" value="UniProtKB-EC"/>
</dbReference>
<feature type="compositionally biased region" description="Basic and acidic residues" evidence="9">
    <location>
        <begin position="746"/>
        <end position="761"/>
    </location>
</feature>
<keyword evidence="8" id="KW-0997">Cell inner membrane</keyword>
<evidence type="ECO:0000256" key="1">
    <source>
        <dbReference type="ARBA" id="ARBA00022490"/>
    </source>
</evidence>
<feature type="compositionally biased region" description="Acidic residues" evidence="9">
    <location>
        <begin position="227"/>
        <end position="249"/>
    </location>
</feature>
<dbReference type="OrthoDB" id="9804278at2"/>
<evidence type="ECO:0000259" key="10">
    <source>
        <dbReference type="Pfam" id="PF10150"/>
    </source>
</evidence>
<feature type="region of interest" description="Disordered" evidence="9">
    <location>
        <begin position="112"/>
        <end position="145"/>
    </location>
</feature>
<evidence type="ECO:0000259" key="11">
    <source>
        <dbReference type="Pfam" id="PF20833"/>
    </source>
</evidence>
<keyword evidence="4 8" id="KW-0255">Endonuclease</keyword>
<gene>
    <name evidence="8" type="primary">rne</name>
    <name evidence="12" type="ORF">SAMN04488557_2427</name>
</gene>
<dbReference type="GO" id="GO:0000287">
    <property type="term" value="F:magnesium ion binding"/>
    <property type="evidence" value="ECO:0007669"/>
    <property type="project" value="UniProtKB-UniRule"/>
</dbReference>
<evidence type="ECO:0000256" key="7">
    <source>
        <dbReference type="ARBA" id="ARBA00022884"/>
    </source>
</evidence>
<dbReference type="Gene3D" id="2.40.50.140">
    <property type="entry name" value="Nucleic acid-binding proteins"/>
    <property type="match status" value="2"/>
</dbReference>
<feature type="binding site" evidence="8">
    <location>
        <position position="557"/>
    </location>
    <ligand>
        <name>Mg(2+)</name>
        <dbReference type="ChEBI" id="CHEBI:18420"/>
        <note>catalytic</note>
    </ligand>
</feature>
<dbReference type="GO" id="GO:0005737">
    <property type="term" value="C:cytoplasm"/>
    <property type="evidence" value="ECO:0007669"/>
    <property type="project" value="UniProtKB-SubCell"/>
</dbReference>
<dbReference type="GO" id="GO:0000049">
    <property type="term" value="F:tRNA binding"/>
    <property type="evidence" value="ECO:0007669"/>
    <property type="project" value="UniProtKB-KW"/>
</dbReference>
<comment type="cofactor">
    <cofactor evidence="8">
        <name>Zn(2+)</name>
        <dbReference type="ChEBI" id="CHEBI:29105"/>
    </cofactor>
    <text evidence="8">Binds 2 Zn(2+) ions per homotetramer.</text>
</comment>
<dbReference type="InterPro" id="IPR028878">
    <property type="entry name" value="RNase_E"/>
</dbReference>
<comment type="cofactor">
    <cofactor evidence="8">
        <name>Mg(2+)</name>
        <dbReference type="ChEBI" id="CHEBI:18420"/>
    </cofactor>
    <text evidence="8">Binds 1 Mg(2+) ion per subunit.</text>
</comment>
<protein>
    <recommendedName>
        <fullName evidence="8">Ribonuclease E</fullName>
        <shortName evidence="8">RNase E</shortName>
        <ecNumber evidence="8">3.1.26.12</ecNumber>
    </recommendedName>
</protein>
<dbReference type="Proteomes" id="UP000199423">
    <property type="component" value="Unassembled WGS sequence"/>
</dbReference>
<dbReference type="GO" id="GO:0009898">
    <property type="term" value="C:cytoplasmic side of plasma membrane"/>
    <property type="evidence" value="ECO:0007669"/>
    <property type="project" value="UniProtKB-UniRule"/>
</dbReference>
<evidence type="ECO:0000256" key="3">
    <source>
        <dbReference type="ARBA" id="ARBA00022723"/>
    </source>
</evidence>
<dbReference type="Pfam" id="PF10150">
    <property type="entry name" value="RNase_E_G"/>
    <property type="match status" value="1"/>
</dbReference>
<accession>A0A1I7NJH2</accession>
<feature type="domain" description="RNA-binding protein AU-1/Ribonuclease E/G" evidence="10">
    <location>
        <begin position="332"/>
        <end position="602"/>
    </location>
</feature>
<evidence type="ECO:0000313" key="13">
    <source>
        <dbReference type="Proteomes" id="UP000199423"/>
    </source>
</evidence>
<dbReference type="EC" id="3.1.26.12" evidence="8"/>
<dbReference type="InterPro" id="IPR019307">
    <property type="entry name" value="RNA-bd_AU-1/RNase_E/G"/>
</dbReference>
<keyword evidence="8" id="KW-0862">Zinc</keyword>
<feature type="compositionally biased region" description="Acidic residues" evidence="9">
    <location>
        <begin position="812"/>
        <end position="825"/>
    </location>
</feature>
<dbReference type="GO" id="GO:0008270">
    <property type="term" value="F:zinc ion binding"/>
    <property type="evidence" value="ECO:0007669"/>
    <property type="project" value="UniProtKB-UniRule"/>
</dbReference>
<dbReference type="PANTHER" id="PTHR30001">
    <property type="entry name" value="RIBONUCLEASE"/>
    <property type="match status" value="1"/>
</dbReference>
<dbReference type="HAMAP" id="MF_00970">
    <property type="entry name" value="RNase_E"/>
    <property type="match status" value="1"/>
</dbReference>
<dbReference type="STRING" id="51670.SAMN04488557_2427"/>
<sequence length="1046" mass="114262">MSNTKMLIDATHPEETRVVVQRNGRVEEFDFESAARKLLRGNIYLAKVTRVEPSLQAAFVDYGGNRHGFLAFNEIHPDYYQIPVADRQALLDEEAAAEAELEAAADRRAEALARRSASRGGTEATRGSEGEPNGDEDFGDHGSDEAGAETAHIVDVEEDEHIEEIGGDEDEEPVTTVAASVQTSEDDVLSELPAKERQDAPPAARNDNDADDAPASADEEAHHDEASNDEDDQPDHDESDADSDADDEDHIEHHHHSDHDHSEQHALRDERGGDAEENGSGREYREEAPQRQRRRPRSYKIQEVIKRRQIILVQVVKEERGNKGAALTTYLSLAGRYTVLMPNTARGGGISRKITNPQDRRRLKAIAQELEVPEGMGLIIRTAGAARTKQEIKRDFEYLLRLWESVRELTLQSTAPSLVYEEGDLIKRSIRDLYNKDVEEIVVAGEAGHQEAADFMKMLMPSHAKNVVPYRDPTPLFTRYGVERQLNAMFQPQVTLRSGGYIVINQTEALVAIDVNSGKSTREFSIEETALATNLEAADEIARQLKLRDLAGLIVIDFIDMEEKRNNRAVERRLKDALRFDRARIQLGRISHFGLMEMSRQRLRTGVLEGSTSQCPHCQGTGIIRSTESIALAVLRGLEDAITAGATGPLTATTTPAVALYILNSKRAYVTDMEVRHGHTITVLGSDRVQGANFTVERGGAAAPVRRVERAAVNMDWGFDGEEDAPTFEGGEIEIAPSADDADEEATGREGSRGEGDESGGRRGRRRRRRGRGGRDRGEGRERESFEPRGGDGESAIAAGPHSHTQAHPQGDDDVEAGGGDDEDHDGQPSVDGANFGEQGNGDKPGRRRRRGRRGGRRGRERGREGSGPRTEGSEAVSYGEEQPDIADVESFEADVEDGVEAGEPAEARQAPRSAPARGEGRTGGSGGGGHRPRRIWDVASEPSGEGEGEPVEAAASAPAVAAPEVIAPAVETKVEAPVVETPRVAEESAPAAPVTSLRRRHEVGSSEPRIERVVVRPGQETDDAVAEAQAVPQRKGWWQRKFSGE</sequence>
<feature type="binding site" evidence="8">
    <location>
        <position position="514"/>
    </location>
    <ligand>
        <name>Mg(2+)</name>
        <dbReference type="ChEBI" id="CHEBI:18420"/>
        <note>catalytic</note>
    </ligand>
</feature>
<keyword evidence="1 8" id="KW-0963">Cytoplasm</keyword>
<feature type="compositionally biased region" description="Basic residues" evidence="9">
    <location>
        <begin position="846"/>
        <end position="861"/>
    </location>
</feature>
<dbReference type="GO" id="GO:0006402">
    <property type="term" value="P:mRNA catabolic process"/>
    <property type="evidence" value="ECO:0007669"/>
    <property type="project" value="UniProtKB-UniRule"/>
</dbReference>
<keyword evidence="8" id="KW-1003">Cell membrane</keyword>
<dbReference type="SUPFAM" id="SSF50249">
    <property type="entry name" value="Nucleic acid-binding proteins"/>
    <property type="match status" value="1"/>
</dbReference>
<comment type="catalytic activity">
    <reaction evidence="8">
        <text>Endonucleolytic cleavage of single-stranded RNA in A- and U-rich regions.</text>
        <dbReference type="EC" id="3.1.26.12"/>
    </reaction>
</comment>
<evidence type="ECO:0000256" key="4">
    <source>
        <dbReference type="ARBA" id="ARBA00022759"/>
    </source>
</evidence>
<dbReference type="NCBIfam" id="TIGR00757">
    <property type="entry name" value="RNaseEG"/>
    <property type="match status" value="1"/>
</dbReference>
<feature type="compositionally biased region" description="Acidic residues" evidence="9">
    <location>
        <begin position="882"/>
        <end position="901"/>
    </location>
</feature>
<dbReference type="GO" id="GO:0006364">
    <property type="term" value="P:rRNA processing"/>
    <property type="evidence" value="ECO:0007669"/>
    <property type="project" value="UniProtKB-UniRule"/>
</dbReference>
<feature type="compositionally biased region" description="Basic residues" evidence="9">
    <location>
        <begin position="762"/>
        <end position="772"/>
    </location>
</feature>
<feature type="domain" description="RNase E/G thioredoxin-like" evidence="11">
    <location>
        <begin position="614"/>
        <end position="698"/>
    </location>
</feature>
<feature type="compositionally biased region" description="Basic and acidic residues" evidence="9">
    <location>
        <begin position="1003"/>
        <end position="1015"/>
    </location>
</feature>
<organism evidence="12 13">
    <name type="scientific">Hyphomicrobium facile</name>
    <dbReference type="NCBI Taxonomy" id="51670"/>
    <lineage>
        <taxon>Bacteria</taxon>
        <taxon>Pseudomonadati</taxon>
        <taxon>Pseudomonadota</taxon>
        <taxon>Alphaproteobacteria</taxon>
        <taxon>Hyphomicrobiales</taxon>
        <taxon>Hyphomicrobiaceae</taxon>
        <taxon>Hyphomicrobium</taxon>
    </lineage>
</organism>
<keyword evidence="8" id="KW-0698">rRNA processing</keyword>
<evidence type="ECO:0000256" key="2">
    <source>
        <dbReference type="ARBA" id="ARBA00022722"/>
    </source>
</evidence>
<proteinExistence type="inferred from homology"/>